<evidence type="ECO:0000256" key="4">
    <source>
        <dbReference type="ARBA" id="ARBA00022679"/>
    </source>
</evidence>
<dbReference type="SUPFAM" id="SSF53335">
    <property type="entry name" value="S-adenosyl-L-methionine-dependent methyltransferases"/>
    <property type="match status" value="1"/>
</dbReference>
<evidence type="ECO:0000256" key="7">
    <source>
        <dbReference type="HAMAP-Rule" id="MF_01057"/>
    </source>
</evidence>
<dbReference type="AlphaFoldDB" id="A0A7W9JLQ0"/>
<sequence>MTEQPPAPDAPSRDTPADDGRDGVLAPHERAHEHDHNRDKDPALMRREPVSFVRRGARLNSGRQAVWDRQAQRVLVDVPRERGATSVARDARLDWDAAFGRRAPLLVDIGSGLGESTAQAAADRPDWNVLAVEVYVPGLAALMTRVEQGGLENVRAVEANAPELMDHLLAPGSVSEVWVFFPDPWHKKRHHKRRLVSPAFADRVARVLAPGGVLRLATDWSGYAVRMREVMEAHPEFKNLHPGRAAGEESPLTRVRREGREAEVGAQPLPAGWESAAEDERPLRAGLGEALEAAVAEDPVDHEGGWAPRFEGRPVTSFEAKSRRAGRLVFDLSYARR</sequence>
<dbReference type="Proteomes" id="UP000567246">
    <property type="component" value="Unassembled WGS sequence"/>
</dbReference>
<evidence type="ECO:0000256" key="2">
    <source>
        <dbReference type="ARBA" id="ARBA00003015"/>
    </source>
</evidence>
<comment type="caution">
    <text evidence="7">Lacks conserved residue(s) required for the propagation of feature annotation.</text>
</comment>
<dbReference type="EC" id="2.1.1.33" evidence="7"/>
<feature type="binding site" evidence="7">
    <location>
        <position position="219"/>
    </location>
    <ligand>
        <name>substrate</name>
    </ligand>
</feature>
<keyword evidence="4 7" id="KW-0808">Transferase</keyword>
<feature type="binding site" evidence="7">
    <location>
        <position position="160"/>
    </location>
    <ligand>
        <name>S-adenosyl-L-methionine</name>
        <dbReference type="ChEBI" id="CHEBI:59789"/>
    </ligand>
</feature>
<dbReference type="GO" id="GO:0008176">
    <property type="term" value="F:tRNA (guanine(46)-N7)-methyltransferase activity"/>
    <property type="evidence" value="ECO:0007669"/>
    <property type="project" value="UniProtKB-UniRule"/>
</dbReference>
<feature type="binding site" evidence="7">
    <location>
        <position position="133"/>
    </location>
    <ligand>
        <name>S-adenosyl-L-methionine</name>
        <dbReference type="ChEBI" id="CHEBI:59789"/>
    </ligand>
</feature>
<keyword evidence="5 7" id="KW-0949">S-adenosyl-L-methionine</keyword>
<gene>
    <name evidence="7" type="primary">trmB</name>
    <name evidence="9" type="ORF">HDA33_002473</name>
</gene>
<comment type="similarity">
    <text evidence="7">Belongs to the class I-like SAM-binding methyltransferase superfamily. TrmB family.</text>
</comment>
<feature type="binding site" evidence="7">
    <location>
        <position position="187"/>
    </location>
    <ligand>
        <name>substrate</name>
    </ligand>
</feature>
<dbReference type="HAMAP" id="MF_01057">
    <property type="entry name" value="tRNA_methyltr_TrmB"/>
    <property type="match status" value="1"/>
</dbReference>
<keyword evidence="6 7" id="KW-0819">tRNA processing</keyword>
<evidence type="ECO:0000256" key="8">
    <source>
        <dbReference type="SAM" id="MobiDB-lite"/>
    </source>
</evidence>
<dbReference type="PROSITE" id="PS51625">
    <property type="entry name" value="SAM_MT_TRMB"/>
    <property type="match status" value="1"/>
</dbReference>
<dbReference type="Gene3D" id="3.40.50.150">
    <property type="entry name" value="Vaccinia Virus protein VP39"/>
    <property type="match status" value="1"/>
</dbReference>
<name>A0A7W9JLQ0_9MICC</name>
<comment type="catalytic activity">
    <reaction evidence="1 7">
        <text>guanosine(46) in tRNA + S-adenosyl-L-methionine = N(7)-methylguanosine(46) in tRNA + S-adenosyl-L-homocysteine</text>
        <dbReference type="Rhea" id="RHEA:42708"/>
        <dbReference type="Rhea" id="RHEA-COMP:10188"/>
        <dbReference type="Rhea" id="RHEA-COMP:10189"/>
        <dbReference type="ChEBI" id="CHEBI:57856"/>
        <dbReference type="ChEBI" id="CHEBI:59789"/>
        <dbReference type="ChEBI" id="CHEBI:74269"/>
        <dbReference type="ChEBI" id="CHEBI:74480"/>
        <dbReference type="EC" id="2.1.1.33"/>
    </reaction>
</comment>
<organism evidence="9 10">
    <name type="scientific">Micrococcus endophyticus</name>
    <dbReference type="NCBI Taxonomy" id="455343"/>
    <lineage>
        <taxon>Bacteria</taxon>
        <taxon>Bacillati</taxon>
        <taxon>Actinomycetota</taxon>
        <taxon>Actinomycetes</taxon>
        <taxon>Micrococcales</taxon>
        <taxon>Micrococcaceae</taxon>
        <taxon>Micrococcus</taxon>
    </lineage>
</organism>
<dbReference type="NCBIfam" id="TIGR00091">
    <property type="entry name" value="tRNA (guanosine(46)-N7)-methyltransferase TrmB"/>
    <property type="match status" value="1"/>
</dbReference>
<feature type="compositionally biased region" description="Basic and acidic residues" evidence="8">
    <location>
        <begin position="11"/>
        <end position="46"/>
    </location>
</feature>
<dbReference type="UniPathway" id="UPA00989"/>
<evidence type="ECO:0000256" key="6">
    <source>
        <dbReference type="ARBA" id="ARBA00022694"/>
    </source>
</evidence>
<feature type="region of interest" description="Disordered" evidence="8">
    <location>
        <begin position="1"/>
        <end position="46"/>
    </location>
</feature>
<keyword evidence="10" id="KW-1185">Reference proteome</keyword>
<dbReference type="InterPro" id="IPR055361">
    <property type="entry name" value="tRNA_methyltr_TrmB_bact"/>
</dbReference>
<dbReference type="PANTHER" id="PTHR23417">
    <property type="entry name" value="3-DEOXY-D-MANNO-OCTULOSONIC-ACID TRANSFERASE/TRNA GUANINE-N 7 - -METHYLTRANSFERASE"/>
    <property type="match status" value="1"/>
</dbReference>
<reference evidence="9 10" key="1">
    <citation type="submission" date="2020-08" db="EMBL/GenBank/DDBJ databases">
        <title>Sequencing the genomes of 1000 actinobacteria strains.</title>
        <authorList>
            <person name="Klenk H.-P."/>
        </authorList>
    </citation>
    <scope>NUCLEOTIDE SEQUENCE [LARGE SCALE GENOMIC DNA]</scope>
    <source>
        <strain evidence="9 10">DSM 17945</strain>
    </source>
</reference>
<dbReference type="InterPro" id="IPR029063">
    <property type="entry name" value="SAM-dependent_MTases_sf"/>
</dbReference>
<dbReference type="InterPro" id="IPR003358">
    <property type="entry name" value="tRNA_(Gua-N-7)_MeTrfase_Trmb"/>
</dbReference>
<dbReference type="CDD" id="cd02440">
    <property type="entry name" value="AdoMet_MTases"/>
    <property type="match status" value="1"/>
</dbReference>
<evidence type="ECO:0000256" key="1">
    <source>
        <dbReference type="ARBA" id="ARBA00000142"/>
    </source>
</evidence>
<evidence type="ECO:0000256" key="3">
    <source>
        <dbReference type="ARBA" id="ARBA00022603"/>
    </source>
</evidence>
<evidence type="ECO:0000313" key="10">
    <source>
        <dbReference type="Proteomes" id="UP000567246"/>
    </source>
</evidence>
<dbReference type="EMBL" id="JACHMW010000001">
    <property type="protein sequence ID" value="MBB5849909.1"/>
    <property type="molecule type" value="Genomic_DNA"/>
</dbReference>
<comment type="caution">
    <text evidence="9">The sequence shown here is derived from an EMBL/GenBank/DDBJ whole genome shotgun (WGS) entry which is preliminary data.</text>
</comment>
<feature type="binding site" evidence="7">
    <location>
        <position position="108"/>
    </location>
    <ligand>
        <name>S-adenosyl-L-methionine</name>
        <dbReference type="ChEBI" id="CHEBI:59789"/>
    </ligand>
</feature>
<feature type="region of interest" description="Disordered" evidence="8">
    <location>
        <begin position="240"/>
        <end position="274"/>
    </location>
</feature>
<evidence type="ECO:0000313" key="9">
    <source>
        <dbReference type="EMBL" id="MBB5849909.1"/>
    </source>
</evidence>
<feature type="binding site" evidence="7">
    <location>
        <position position="183"/>
    </location>
    <ligand>
        <name>S-adenosyl-L-methionine</name>
        <dbReference type="ChEBI" id="CHEBI:59789"/>
    </ligand>
</feature>
<dbReference type="RefSeq" id="WP_184173659.1">
    <property type="nucleotide sequence ID" value="NZ_BAABAG010000003.1"/>
</dbReference>
<dbReference type="GO" id="GO:0043527">
    <property type="term" value="C:tRNA methyltransferase complex"/>
    <property type="evidence" value="ECO:0007669"/>
    <property type="project" value="TreeGrafter"/>
</dbReference>
<comment type="pathway">
    <text evidence="7">tRNA modification; N(7)-methylguanine-tRNA biosynthesis.</text>
</comment>
<accession>A0A7W9JLQ0</accession>
<dbReference type="Pfam" id="PF02390">
    <property type="entry name" value="Methyltransf_4"/>
    <property type="match status" value="1"/>
</dbReference>
<proteinExistence type="inferred from homology"/>
<dbReference type="PANTHER" id="PTHR23417:SF14">
    <property type="entry name" value="PENTACOTRIPEPTIDE-REPEAT REGION OF PRORP DOMAIN-CONTAINING PROTEIN"/>
    <property type="match status" value="1"/>
</dbReference>
<protein>
    <recommendedName>
        <fullName evidence="7">tRNA (guanine-N(7)-)-methyltransferase</fullName>
        <ecNumber evidence="7">2.1.1.33</ecNumber>
    </recommendedName>
    <alternativeName>
        <fullName evidence="7">tRNA (guanine(46)-N(7))-methyltransferase</fullName>
    </alternativeName>
    <alternativeName>
        <fullName evidence="7">tRNA(m7G46)-methyltransferase</fullName>
    </alternativeName>
</protein>
<evidence type="ECO:0000256" key="5">
    <source>
        <dbReference type="ARBA" id="ARBA00022691"/>
    </source>
</evidence>
<keyword evidence="3 7" id="KW-0489">Methyltransferase</keyword>
<feature type="binding site" evidence="7">
    <location>
        <begin position="316"/>
        <end position="319"/>
    </location>
    <ligand>
        <name>substrate</name>
    </ligand>
</feature>
<comment type="function">
    <text evidence="2 7">Catalyzes the formation of N(7)-methylguanine at position 46 (m7G46) in tRNA.</text>
</comment>